<accession>A0ABP6L2P2</accession>
<reference evidence="2" key="1">
    <citation type="journal article" date="2019" name="Int. J. Syst. Evol. Microbiol.">
        <title>The Global Catalogue of Microorganisms (GCM) 10K type strain sequencing project: providing services to taxonomists for standard genome sequencing and annotation.</title>
        <authorList>
            <consortium name="The Broad Institute Genomics Platform"/>
            <consortium name="The Broad Institute Genome Sequencing Center for Infectious Disease"/>
            <person name="Wu L."/>
            <person name="Ma J."/>
        </authorList>
    </citation>
    <scope>NUCLEOTIDE SEQUENCE [LARGE SCALE GENOMIC DNA]</scope>
    <source>
        <strain evidence="2">JCM 9091</strain>
    </source>
</reference>
<dbReference type="EMBL" id="BAAAUF010000009">
    <property type="protein sequence ID" value="GAA3030796.1"/>
    <property type="molecule type" value="Genomic_DNA"/>
</dbReference>
<gene>
    <name evidence="1" type="ORF">GCM10010448_10990</name>
</gene>
<organism evidence="1 2">
    <name type="scientific">Streptomyces glomeratus</name>
    <dbReference type="NCBI Taxonomy" id="284452"/>
    <lineage>
        <taxon>Bacteria</taxon>
        <taxon>Bacillati</taxon>
        <taxon>Actinomycetota</taxon>
        <taxon>Actinomycetes</taxon>
        <taxon>Kitasatosporales</taxon>
        <taxon>Streptomycetaceae</taxon>
        <taxon>Streptomyces</taxon>
    </lineage>
</organism>
<proteinExistence type="predicted"/>
<sequence>MLNHELRPFLSTWHPRLHAHEQAHPGAPESAWHGNTACRAALTTVRHNLHDYALGFARLAGCTPRRPCWTAPIGCPEQGARARGGRPS</sequence>
<evidence type="ECO:0000313" key="2">
    <source>
        <dbReference type="Proteomes" id="UP001501532"/>
    </source>
</evidence>
<comment type="caution">
    <text evidence="1">The sequence shown here is derived from an EMBL/GenBank/DDBJ whole genome shotgun (WGS) entry which is preliminary data.</text>
</comment>
<name>A0ABP6L2P2_9ACTN</name>
<evidence type="ECO:0000313" key="1">
    <source>
        <dbReference type="EMBL" id="GAA3030796.1"/>
    </source>
</evidence>
<protein>
    <submittedName>
        <fullName evidence="1">Uncharacterized protein</fullName>
    </submittedName>
</protein>
<dbReference type="RefSeq" id="WP_234516500.1">
    <property type="nucleotide sequence ID" value="NZ_BAAAUF010000009.1"/>
</dbReference>
<dbReference type="Proteomes" id="UP001501532">
    <property type="component" value="Unassembled WGS sequence"/>
</dbReference>
<keyword evidence="2" id="KW-1185">Reference proteome</keyword>